<evidence type="ECO:0000256" key="3">
    <source>
        <dbReference type="ARBA" id="ARBA00022692"/>
    </source>
</evidence>
<comment type="subcellular location">
    <subcellularLocation>
        <location evidence="1">Membrane</location>
        <topology evidence="1">Multi-pass membrane protein</topology>
    </subcellularLocation>
</comment>
<proteinExistence type="inferred from homology"/>
<dbReference type="PANTHER" id="PTHR32322:SF2">
    <property type="entry name" value="EAMA DOMAIN-CONTAINING PROTEIN"/>
    <property type="match status" value="1"/>
</dbReference>
<accession>A0ABS9ZN38</accession>
<keyword evidence="3 6" id="KW-0812">Transmembrane</keyword>
<evidence type="ECO:0000256" key="1">
    <source>
        <dbReference type="ARBA" id="ARBA00004141"/>
    </source>
</evidence>
<reference evidence="8 9" key="1">
    <citation type="submission" date="2015-12" db="EMBL/GenBank/DDBJ databases">
        <title>Phylogenomics in the description of a new species in the Pseudomonas syringae group.</title>
        <authorList>
            <person name="Busquets A."/>
            <person name="Gomila M."/>
            <person name="Beiki F."/>
            <person name="Rahimian H."/>
            <person name="Mulet M."/>
            <person name="Sanchez D."/>
            <person name="Garcia-Valdes E."/>
            <person name="Lalucat J."/>
        </authorList>
    </citation>
    <scope>NUCLEOTIDE SEQUENCE [LARGE SCALE GENOMIC DNA]</scope>
    <source>
        <strain evidence="8 9">S25</strain>
    </source>
</reference>
<gene>
    <name evidence="8" type="ORF">AUC61_20815</name>
</gene>
<feature type="transmembrane region" description="Helical" evidence="6">
    <location>
        <begin position="111"/>
        <end position="130"/>
    </location>
</feature>
<evidence type="ECO:0000256" key="2">
    <source>
        <dbReference type="ARBA" id="ARBA00007362"/>
    </source>
</evidence>
<sequence>MRRSKSCVRSSAVNIRKPIDGQAAVMMTVLCIVWGLQQVAIKVAAPDIAPILQIALRSGFAALMVGVLLMLRWRKMKRPGTWQAGLMVGVLFALEYLAVGEGLRYTSAAHMVIFLYTAPIFVAIGLHFRFASERLTVLQWIGILIAFSGVVLAFYAPAPPGVDVVHQRIGDALGLLAAILWAGTTLTIRSSKLSDAPAPLTLFYQLAGAFVILAFMALVSGQSSVHLTAVAIGSLAYQTIGVSFLSFLAWFWLLGRYLGSRLGVLSFMTPLFGVVFGVWLLDETLESSFVLGAALVLAGIVLVSGHDLLRQVLHRRALARQ</sequence>
<feature type="transmembrane region" description="Helical" evidence="6">
    <location>
        <begin position="231"/>
        <end position="255"/>
    </location>
</feature>
<organism evidence="8 9">
    <name type="scientific">Pseudomonas maioricensis</name>
    <dbReference type="NCBI Taxonomy" id="1766623"/>
    <lineage>
        <taxon>Bacteria</taxon>
        <taxon>Pseudomonadati</taxon>
        <taxon>Pseudomonadota</taxon>
        <taxon>Gammaproteobacteria</taxon>
        <taxon>Pseudomonadales</taxon>
        <taxon>Pseudomonadaceae</taxon>
        <taxon>Pseudomonas</taxon>
    </lineage>
</organism>
<evidence type="ECO:0000313" key="8">
    <source>
        <dbReference type="EMBL" id="MCI8211979.1"/>
    </source>
</evidence>
<keyword evidence="9" id="KW-1185">Reference proteome</keyword>
<dbReference type="EMBL" id="LOHG01000015">
    <property type="protein sequence ID" value="MCI8211979.1"/>
    <property type="molecule type" value="Genomic_DNA"/>
</dbReference>
<evidence type="ECO:0000259" key="7">
    <source>
        <dbReference type="Pfam" id="PF00892"/>
    </source>
</evidence>
<dbReference type="Proteomes" id="UP001320513">
    <property type="component" value="Unassembled WGS sequence"/>
</dbReference>
<dbReference type="PANTHER" id="PTHR32322">
    <property type="entry name" value="INNER MEMBRANE TRANSPORTER"/>
    <property type="match status" value="1"/>
</dbReference>
<feature type="transmembrane region" description="Helical" evidence="6">
    <location>
        <begin position="51"/>
        <end position="70"/>
    </location>
</feature>
<dbReference type="InterPro" id="IPR000620">
    <property type="entry name" value="EamA_dom"/>
</dbReference>
<comment type="similarity">
    <text evidence="2">Belongs to the EamA transporter family.</text>
</comment>
<dbReference type="InterPro" id="IPR050638">
    <property type="entry name" value="AA-Vitamin_Transporters"/>
</dbReference>
<dbReference type="SUPFAM" id="SSF103481">
    <property type="entry name" value="Multidrug resistance efflux transporter EmrE"/>
    <property type="match status" value="2"/>
</dbReference>
<evidence type="ECO:0000256" key="4">
    <source>
        <dbReference type="ARBA" id="ARBA00022989"/>
    </source>
</evidence>
<feature type="transmembrane region" description="Helical" evidence="6">
    <location>
        <begin position="287"/>
        <end position="309"/>
    </location>
</feature>
<feature type="domain" description="EamA" evidence="7">
    <location>
        <begin position="169"/>
        <end position="304"/>
    </location>
</feature>
<keyword evidence="4 6" id="KW-1133">Transmembrane helix</keyword>
<dbReference type="InterPro" id="IPR037185">
    <property type="entry name" value="EmrE-like"/>
</dbReference>
<feature type="transmembrane region" description="Helical" evidence="6">
    <location>
        <begin position="200"/>
        <end position="219"/>
    </location>
</feature>
<feature type="transmembrane region" description="Helical" evidence="6">
    <location>
        <begin position="169"/>
        <end position="188"/>
    </location>
</feature>
<keyword evidence="5 6" id="KW-0472">Membrane</keyword>
<evidence type="ECO:0000256" key="6">
    <source>
        <dbReference type="SAM" id="Phobius"/>
    </source>
</evidence>
<feature type="transmembrane region" description="Helical" evidence="6">
    <location>
        <begin position="21"/>
        <end position="45"/>
    </location>
</feature>
<evidence type="ECO:0000256" key="5">
    <source>
        <dbReference type="ARBA" id="ARBA00023136"/>
    </source>
</evidence>
<feature type="domain" description="EamA" evidence="7">
    <location>
        <begin position="25"/>
        <end position="154"/>
    </location>
</feature>
<evidence type="ECO:0000313" key="9">
    <source>
        <dbReference type="Proteomes" id="UP001320513"/>
    </source>
</evidence>
<feature type="transmembrane region" description="Helical" evidence="6">
    <location>
        <begin position="262"/>
        <end position="281"/>
    </location>
</feature>
<name>A0ABS9ZN38_9PSED</name>
<feature type="transmembrane region" description="Helical" evidence="6">
    <location>
        <begin position="82"/>
        <end position="99"/>
    </location>
</feature>
<protein>
    <recommendedName>
        <fullName evidence="7">EamA domain-containing protein</fullName>
    </recommendedName>
</protein>
<feature type="transmembrane region" description="Helical" evidence="6">
    <location>
        <begin position="137"/>
        <end position="157"/>
    </location>
</feature>
<dbReference type="Pfam" id="PF00892">
    <property type="entry name" value="EamA"/>
    <property type="match status" value="2"/>
</dbReference>
<comment type="caution">
    <text evidence="8">The sequence shown here is derived from an EMBL/GenBank/DDBJ whole genome shotgun (WGS) entry which is preliminary data.</text>
</comment>